<dbReference type="Pfam" id="PF21688">
    <property type="entry name" value="FAD-depend_C"/>
    <property type="match status" value="1"/>
</dbReference>
<feature type="domain" description="FAD-dependent protein C-terminal" evidence="1">
    <location>
        <begin position="268"/>
        <end position="464"/>
    </location>
</feature>
<dbReference type="SUPFAM" id="SSF51905">
    <property type="entry name" value="FAD/NAD(P)-binding domain"/>
    <property type="match status" value="1"/>
</dbReference>
<dbReference type="PRINTS" id="PR00368">
    <property type="entry name" value="FADPNR"/>
</dbReference>
<accession>A0A0W8FVZ3</accession>
<dbReference type="InterPro" id="IPR036188">
    <property type="entry name" value="FAD/NAD-bd_sf"/>
</dbReference>
<dbReference type="Gene3D" id="3.30.70.2700">
    <property type="match status" value="1"/>
</dbReference>
<dbReference type="PANTHER" id="PTHR42842:SF3">
    <property type="entry name" value="FAD_NAD(P)-BINDING OXIDOREDUCTASE FAMILY PROTEIN"/>
    <property type="match status" value="1"/>
</dbReference>
<gene>
    <name evidence="2" type="ORF">ASZ90_005104</name>
</gene>
<dbReference type="Gene3D" id="3.50.50.60">
    <property type="entry name" value="FAD/NAD(P)-binding domain"/>
    <property type="match status" value="2"/>
</dbReference>
<comment type="caution">
    <text evidence="2">The sequence shown here is derived from an EMBL/GenBank/DDBJ whole genome shotgun (WGS) entry which is preliminary data.</text>
</comment>
<dbReference type="PRINTS" id="PR00411">
    <property type="entry name" value="PNDRDTASEI"/>
</dbReference>
<dbReference type="InterPro" id="IPR028348">
    <property type="entry name" value="FAD-binding_protein"/>
</dbReference>
<proteinExistence type="predicted"/>
<organism evidence="2">
    <name type="scientific">hydrocarbon metagenome</name>
    <dbReference type="NCBI Taxonomy" id="938273"/>
    <lineage>
        <taxon>unclassified sequences</taxon>
        <taxon>metagenomes</taxon>
        <taxon>ecological metagenomes</taxon>
    </lineage>
</organism>
<dbReference type="PANTHER" id="PTHR42842">
    <property type="entry name" value="FAD/NAD(P)-BINDING OXIDOREDUCTASE"/>
    <property type="match status" value="1"/>
</dbReference>
<dbReference type="AlphaFoldDB" id="A0A0W8FVZ3"/>
<dbReference type="EMBL" id="LNQE01000774">
    <property type="protein sequence ID" value="KUG25080.1"/>
    <property type="molecule type" value="Genomic_DNA"/>
</dbReference>
<protein>
    <submittedName>
        <fullName evidence="2">Nad(Fad)-utilizing dehydrogenase</fullName>
    </submittedName>
</protein>
<dbReference type="PIRSF" id="PIRSF038984">
    <property type="entry name" value="FAD_binding_protein"/>
    <property type="match status" value="1"/>
</dbReference>
<dbReference type="InterPro" id="IPR049516">
    <property type="entry name" value="FAD-depend_C"/>
</dbReference>
<name>A0A0W8FVZ3_9ZZZZ</name>
<sequence>MKKEIELTIHPDLVEDYNYRKELAAKKLNLNPNEITAVQVIRRSIDARGKIPHFKLRSIVYINEQPQEIFHEIKFTPVKSNKQVVIIGSGPAGMFAAMRLIELGIKPIIFERGKDVQSRRKDLRAIQQFSEVNPDSNYCFGEGGAGTYSDGKLYTRSTKRGDVKRILNLFVQHGAQHDILIDAHPHIGSNRLPKVVQSIRETIINNGGEINFNSRVTDFIIENNQVKGVVVNYKMEHYADSVIIATGHSARDIYYLLHKKSLLLEAKPYAMGVRIEHPQQLIDSIQYKMKIRHTNLPASSYNLTCQVDERGVYSFCMCPGGIIIPASTDKDELVLNGMSVSRRDSPFANSGLVVSITENDWKDFNDYGIFAGLEYQKYIEKLAFDAGGKTQRAPAQRITDFVENKVSASLPKTSYIPGVISSPLHEIFPKNISVRLQKSLLQFDKKMNGYYTQEAQILAAETRTSSPIRIPRDKDSLMHPQVSGLFPSGEGAGYAGGIVSAAIDGELCAESVSKFIRYN</sequence>
<evidence type="ECO:0000313" key="2">
    <source>
        <dbReference type="EMBL" id="KUG25080.1"/>
    </source>
</evidence>
<reference evidence="2" key="1">
    <citation type="journal article" date="2015" name="Proc. Natl. Acad. Sci. U.S.A.">
        <title>Networks of energetic and metabolic interactions define dynamics in microbial communities.</title>
        <authorList>
            <person name="Embree M."/>
            <person name="Liu J.K."/>
            <person name="Al-Bassam M.M."/>
            <person name="Zengler K."/>
        </authorList>
    </citation>
    <scope>NUCLEOTIDE SEQUENCE</scope>
</reference>
<evidence type="ECO:0000259" key="1">
    <source>
        <dbReference type="Pfam" id="PF21688"/>
    </source>
</evidence>